<accession>A0ABQ2EJA7</accession>
<dbReference type="EMBL" id="BMPP01000001">
    <property type="protein sequence ID" value="GGK13884.1"/>
    <property type="molecule type" value="Genomic_DNA"/>
</dbReference>
<sequence>MTQTSVLLWLPELDRWIGQWRQTVPAARRGVAPHISLLFPWVAPEPTPDHLARLEACLRGAAPFSVSFAHVGRFPGLLWLAPEPSVQVRAMMWTIAQAFPETPPYSGKHPDPEPHLTVARGSESELDVIESGLKALLPELVKVRHPVDRVTVAQKGSDGRWRVAYEFPLTGGCKQ</sequence>
<keyword evidence="2" id="KW-1185">Reference proteome</keyword>
<dbReference type="Proteomes" id="UP000647587">
    <property type="component" value="Unassembled WGS sequence"/>
</dbReference>
<dbReference type="Gene3D" id="3.90.1140.10">
    <property type="entry name" value="Cyclic phosphodiesterase"/>
    <property type="match status" value="1"/>
</dbReference>
<dbReference type="InterPro" id="IPR009097">
    <property type="entry name" value="Cyclic_Pdiesterase"/>
</dbReference>
<dbReference type="Pfam" id="PF13563">
    <property type="entry name" value="2_5_RNA_ligase2"/>
    <property type="match status" value="1"/>
</dbReference>
<evidence type="ECO:0008006" key="3">
    <source>
        <dbReference type="Google" id="ProtNLM"/>
    </source>
</evidence>
<protein>
    <recommendedName>
        <fullName evidence="3">2'-5' RNA ligase family protein</fullName>
    </recommendedName>
</protein>
<gene>
    <name evidence="1" type="ORF">GCM10008955_04030</name>
</gene>
<evidence type="ECO:0000313" key="1">
    <source>
        <dbReference type="EMBL" id="GGK13884.1"/>
    </source>
</evidence>
<dbReference type="SUPFAM" id="SSF55144">
    <property type="entry name" value="LigT-like"/>
    <property type="match status" value="1"/>
</dbReference>
<name>A0ABQ2EJA7_9DEIO</name>
<dbReference type="RefSeq" id="WP_189004022.1">
    <property type="nucleotide sequence ID" value="NZ_BMPP01000001.1"/>
</dbReference>
<organism evidence="1 2">
    <name type="scientific">Deinococcus malanensis</name>
    <dbReference type="NCBI Taxonomy" id="1706855"/>
    <lineage>
        <taxon>Bacteria</taxon>
        <taxon>Thermotogati</taxon>
        <taxon>Deinococcota</taxon>
        <taxon>Deinococci</taxon>
        <taxon>Deinococcales</taxon>
        <taxon>Deinococcaceae</taxon>
        <taxon>Deinococcus</taxon>
    </lineage>
</organism>
<proteinExistence type="predicted"/>
<comment type="caution">
    <text evidence="1">The sequence shown here is derived from an EMBL/GenBank/DDBJ whole genome shotgun (WGS) entry which is preliminary data.</text>
</comment>
<reference evidence="2" key="1">
    <citation type="journal article" date="2019" name="Int. J. Syst. Evol. Microbiol.">
        <title>The Global Catalogue of Microorganisms (GCM) 10K type strain sequencing project: providing services to taxonomists for standard genome sequencing and annotation.</title>
        <authorList>
            <consortium name="The Broad Institute Genomics Platform"/>
            <consortium name="The Broad Institute Genome Sequencing Center for Infectious Disease"/>
            <person name="Wu L."/>
            <person name="Ma J."/>
        </authorList>
    </citation>
    <scope>NUCLEOTIDE SEQUENCE [LARGE SCALE GENOMIC DNA]</scope>
    <source>
        <strain evidence="2">JCM 30331</strain>
    </source>
</reference>
<evidence type="ECO:0000313" key="2">
    <source>
        <dbReference type="Proteomes" id="UP000647587"/>
    </source>
</evidence>